<evidence type="ECO:0000313" key="2">
    <source>
        <dbReference type="EMBL" id="MFD1510588.1"/>
    </source>
</evidence>
<comment type="caution">
    <text evidence="2">The sequence shown here is derived from an EMBL/GenBank/DDBJ whole genome shotgun (WGS) entry which is preliminary data.</text>
</comment>
<feature type="signal peptide" evidence="1">
    <location>
        <begin position="1"/>
        <end position="19"/>
    </location>
</feature>
<dbReference type="RefSeq" id="WP_379916903.1">
    <property type="nucleotide sequence ID" value="NZ_JBHUDD010000131.1"/>
</dbReference>
<proteinExistence type="predicted"/>
<evidence type="ECO:0000313" key="3">
    <source>
        <dbReference type="Proteomes" id="UP001597186"/>
    </source>
</evidence>
<feature type="chain" id="PRO_5045418957" description="AAA+ family ATPase" evidence="1">
    <location>
        <begin position="20"/>
        <end position="118"/>
    </location>
</feature>
<organism evidence="2 3">
    <name type="scientific">Lacimonas salitolerans</name>
    <dbReference type="NCBI Taxonomy" id="1323750"/>
    <lineage>
        <taxon>Bacteria</taxon>
        <taxon>Pseudomonadati</taxon>
        <taxon>Pseudomonadota</taxon>
        <taxon>Alphaproteobacteria</taxon>
        <taxon>Rhodobacterales</taxon>
        <taxon>Paracoccaceae</taxon>
        <taxon>Lacimonas</taxon>
    </lineage>
</organism>
<gene>
    <name evidence="2" type="ORF">ACFTOW_14450</name>
</gene>
<protein>
    <recommendedName>
        <fullName evidence="4">AAA+ family ATPase</fullName>
    </recommendedName>
</protein>
<keyword evidence="3" id="KW-1185">Reference proteome</keyword>
<accession>A0ABW4EGT3</accession>
<keyword evidence="1" id="KW-0732">Signal</keyword>
<evidence type="ECO:0008006" key="4">
    <source>
        <dbReference type="Google" id="ProtNLM"/>
    </source>
</evidence>
<name>A0ABW4EGT3_9RHOB</name>
<sequence length="118" mass="13160">MKRIIAIALVAALPTFAAAQEEEGDGFSLMEEGAKLFLRGMMDEAEPALEQLQRLMQDMQPAMREFVQEMGPALNDLLGKVDDLSNYHAPEMLPNGDIIMRRKVPMSPEPDEGEEIDL</sequence>
<reference evidence="3" key="1">
    <citation type="journal article" date="2019" name="Int. J. Syst. Evol. Microbiol.">
        <title>The Global Catalogue of Microorganisms (GCM) 10K type strain sequencing project: providing services to taxonomists for standard genome sequencing and annotation.</title>
        <authorList>
            <consortium name="The Broad Institute Genomics Platform"/>
            <consortium name="The Broad Institute Genome Sequencing Center for Infectious Disease"/>
            <person name="Wu L."/>
            <person name="Ma J."/>
        </authorList>
    </citation>
    <scope>NUCLEOTIDE SEQUENCE [LARGE SCALE GENOMIC DNA]</scope>
    <source>
        <strain evidence="3">CGMCC 1.12477</strain>
    </source>
</reference>
<evidence type="ECO:0000256" key="1">
    <source>
        <dbReference type="SAM" id="SignalP"/>
    </source>
</evidence>
<dbReference type="Proteomes" id="UP001597186">
    <property type="component" value="Unassembled WGS sequence"/>
</dbReference>
<dbReference type="EMBL" id="JBHUDD010000131">
    <property type="protein sequence ID" value="MFD1510588.1"/>
    <property type="molecule type" value="Genomic_DNA"/>
</dbReference>